<comment type="caution">
    <text evidence="1">The sequence shown here is derived from an EMBL/GenBank/DDBJ whole genome shotgun (WGS) entry which is preliminary data.</text>
</comment>
<reference evidence="1 2" key="1">
    <citation type="submission" date="2018-02" db="EMBL/GenBank/DDBJ databases">
        <title>Draft genome of wild Prunus yedoensis var. nudiflora.</title>
        <authorList>
            <person name="Baek S."/>
            <person name="Kim J.-H."/>
            <person name="Choi K."/>
            <person name="Kim G.-B."/>
            <person name="Cho A."/>
            <person name="Jang H."/>
            <person name="Shin C.-H."/>
            <person name="Yu H.-J."/>
            <person name="Mun J.-H."/>
        </authorList>
    </citation>
    <scope>NUCLEOTIDE SEQUENCE [LARGE SCALE GENOMIC DNA]</scope>
    <source>
        <strain evidence="2">cv. Jeju island</strain>
        <tissue evidence="1">Leaf</tissue>
    </source>
</reference>
<gene>
    <name evidence="1" type="ORF">Pyn_27913</name>
</gene>
<accession>A0A314Y460</accession>
<proteinExistence type="predicted"/>
<dbReference type="Proteomes" id="UP000250321">
    <property type="component" value="Unassembled WGS sequence"/>
</dbReference>
<sequence>MRDFGWLNPSTKLNGNHSCWGIFEVALVTPLGKSDRSYVQFIIFLELNTHKGCSLLWHMTAVVTQHWMVNKLNKRMVSVYVRLWGLSFASCFSNSMALHLIGQPAGPGDASLDCHRILSQPELLIPKYLKKRPS</sequence>
<evidence type="ECO:0000313" key="1">
    <source>
        <dbReference type="EMBL" id="PQQ00267.1"/>
    </source>
</evidence>
<evidence type="ECO:0000313" key="2">
    <source>
        <dbReference type="Proteomes" id="UP000250321"/>
    </source>
</evidence>
<protein>
    <submittedName>
        <fullName evidence="1">Uncharacterized protein</fullName>
    </submittedName>
</protein>
<name>A0A314Y460_PRUYE</name>
<dbReference type="EMBL" id="PJQY01001720">
    <property type="protein sequence ID" value="PQQ00267.1"/>
    <property type="molecule type" value="Genomic_DNA"/>
</dbReference>
<keyword evidence="2" id="KW-1185">Reference proteome</keyword>
<organism evidence="1 2">
    <name type="scientific">Prunus yedoensis var. nudiflora</name>
    <dbReference type="NCBI Taxonomy" id="2094558"/>
    <lineage>
        <taxon>Eukaryota</taxon>
        <taxon>Viridiplantae</taxon>
        <taxon>Streptophyta</taxon>
        <taxon>Embryophyta</taxon>
        <taxon>Tracheophyta</taxon>
        <taxon>Spermatophyta</taxon>
        <taxon>Magnoliopsida</taxon>
        <taxon>eudicotyledons</taxon>
        <taxon>Gunneridae</taxon>
        <taxon>Pentapetalae</taxon>
        <taxon>rosids</taxon>
        <taxon>fabids</taxon>
        <taxon>Rosales</taxon>
        <taxon>Rosaceae</taxon>
        <taxon>Amygdaloideae</taxon>
        <taxon>Amygdaleae</taxon>
        <taxon>Prunus</taxon>
    </lineage>
</organism>
<dbReference type="AlphaFoldDB" id="A0A314Y460"/>